<evidence type="ECO:0000256" key="3">
    <source>
        <dbReference type="ARBA" id="ARBA00022475"/>
    </source>
</evidence>
<evidence type="ECO:0000313" key="9">
    <source>
        <dbReference type="EMBL" id="GAA1763201.1"/>
    </source>
</evidence>
<keyword evidence="5 8" id="KW-1133">Transmembrane helix</keyword>
<evidence type="ECO:0000256" key="8">
    <source>
        <dbReference type="SAM" id="Phobius"/>
    </source>
</evidence>
<sequence length="357" mass="37064">MTVNAFDADRGPELPRRRRRSGGEGRRRDPNVMVPDAQFASYYGRHIVKPAPWGNEIPAYFFLGGLAAGSGLIGAWAHACGYDVLRRNARLGAMAAVGLSGGALVADLGRPERFLNMMRTVKLTSPMSVGTWIFSAFSASAGLAFAVEAADLLGVGRGDSLPQKAIGAGVKVAAPVSSVGSAAFAAPLAAYTAVLLSDTATPLWQESYRELPFVFTGSALAASCGLAMITTPPAQTSEVRRLALMGAATDVTAYHLMARRLGEIAEPLAHGRPGRLARAAEVLTIGGALGATVLGRNRIGAALSGLALMAGSAYTRSAVVEAGIESAKDPKYTVLHQKARLAARRAAGMRSDSITTA</sequence>
<evidence type="ECO:0000256" key="4">
    <source>
        <dbReference type="ARBA" id="ARBA00022692"/>
    </source>
</evidence>
<name>A0ABP4WY22_9MICO</name>
<keyword evidence="4 8" id="KW-0812">Transmembrane</keyword>
<gene>
    <name evidence="9" type="primary">nrfD</name>
    <name evidence="9" type="ORF">GCM10009810_23050</name>
</gene>
<evidence type="ECO:0000256" key="5">
    <source>
        <dbReference type="ARBA" id="ARBA00022989"/>
    </source>
</evidence>
<comment type="subcellular location">
    <subcellularLocation>
        <location evidence="1">Cell membrane</location>
        <topology evidence="1">Multi-pass membrane protein</topology>
    </subcellularLocation>
</comment>
<proteinExistence type="inferred from homology"/>
<protein>
    <submittedName>
        <fullName evidence="9">Polysulfide reductase NrfD</fullName>
    </submittedName>
</protein>
<comment type="caution">
    <text evidence="9">The sequence shown here is derived from an EMBL/GenBank/DDBJ whole genome shotgun (WGS) entry which is preliminary data.</text>
</comment>
<dbReference type="PANTHER" id="PTHR34856">
    <property type="entry name" value="PROTEIN NRFD"/>
    <property type="match status" value="1"/>
</dbReference>
<accession>A0ABP4WY22</accession>
<dbReference type="EMBL" id="BAAAPN010000052">
    <property type="protein sequence ID" value="GAA1763201.1"/>
    <property type="molecule type" value="Genomic_DNA"/>
</dbReference>
<keyword evidence="6 8" id="KW-0472">Membrane</keyword>
<comment type="similarity">
    <text evidence="2">Belongs to the NrfD family.</text>
</comment>
<dbReference type="Pfam" id="PF03916">
    <property type="entry name" value="NrfD"/>
    <property type="match status" value="1"/>
</dbReference>
<feature type="region of interest" description="Disordered" evidence="7">
    <location>
        <begin position="1"/>
        <end position="31"/>
    </location>
</feature>
<dbReference type="InterPro" id="IPR005614">
    <property type="entry name" value="NrfD-like"/>
</dbReference>
<feature type="transmembrane region" description="Helical" evidence="8">
    <location>
        <begin position="59"/>
        <end position="79"/>
    </location>
</feature>
<dbReference type="InterPro" id="IPR052049">
    <property type="entry name" value="Electron_transfer_protein"/>
</dbReference>
<evidence type="ECO:0000256" key="7">
    <source>
        <dbReference type="SAM" id="MobiDB-lite"/>
    </source>
</evidence>
<evidence type="ECO:0000256" key="1">
    <source>
        <dbReference type="ARBA" id="ARBA00004651"/>
    </source>
</evidence>
<dbReference type="RefSeq" id="WP_344066331.1">
    <property type="nucleotide sequence ID" value="NZ_BAAAPN010000052.1"/>
</dbReference>
<feature type="transmembrane region" description="Helical" evidence="8">
    <location>
        <begin position="129"/>
        <end position="147"/>
    </location>
</feature>
<evidence type="ECO:0000313" key="10">
    <source>
        <dbReference type="Proteomes" id="UP001501475"/>
    </source>
</evidence>
<keyword evidence="10" id="KW-1185">Reference proteome</keyword>
<dbReference type="PANTHER" id="PTHR34856:SF2">
    <property type="entry name" value="PROTEIN NRFD"/>
    <property type="match status" value="1"/>
</dbReference>
<evidence type="ECO:0000256" key="2">
    <source>
        <dbReference type="ARBA" id="ARBA00008929"/>
    </source>
</evidence>
<keyword evidence="3" id="KW-1003">Cell membrane</keyword>
<feature type="transmembrane region" description="Helical" evidence="8">
    <location>
        <begin position="91"/>
        <end position="109"/>
    </location>
</feature>
<dbReference type="Gene3D" id="1.20.1630.10">
    <property type="entry name" value="Formate dehydrogenase/DMSO reductase domain"/>
    <property type="match status" value="1"/>
</dbReference>
<feature type="compositionally biased region" description="Basic and acidic residues" evidence="7">
    <location>
        <begin position="7"/>
        <end position="30"/>
    </location>
</feature>
<reference evidence="10" key="1">
    <citation type="journal article" date="2019" name="Int. J. Syst. Evol. Microbiol.">
        <title>The Global Catalogue of Microorganisms (GCM) 10K type strain sequencing project: providing services to taxonomists for standard genome sequencing and annotation.</title>
        <authorList>
            <consortium name="The Broad Institute Genomics Platform"/>
            <consortium name="The Broad Institute Genome Sequencing Center for Infectious Disease"/>
            <person name="Wu L."/>
            <person name="Ma J."/>
        </authorList>
    </citation>
    <scope>NUCLEOTIDE SEQUENCE [LARGE SCALE GENOMIC DNA]</scope>
    <source>
        <strain evidence="10">JCM 15591</strain>
    </source>
</reference>
<evidence type="ECO:0000256" key="6">
    <source>
        <dbReference type="ARBA" id="ARBA00023136"/>
    </source>
</evidence>
<dbReference type="Proteomes" id="UP001501475">
    <property type="component" value="Unassembled WGS sequence"/>
</dbReference>
<organism evidence="9 10">
    <name type="scientific">Nostocoides vanveenii</name>
    <dbReference type="NCBI Taxonomy" id="330835"/>
    <lineage>
        <taxon>Bacteria</taxon>
        <taxon>Bacillati</taxon>
        <taxon>Actinomycetota</taxon>
        <taxon>Actinomycetes</taxon>
        <taxon>Micrococcales</taxon>
        <taxon>Intrasporangiaceae</taxon>
        <taxon>Nostocoides</taxon>
    </lineage>
</organism>